<dbReference type="SMART" id="SM00345">
    <property type="entry name" value="HTH_GNTR"/>
    <property type="match status" value="1"/>
</dbReference>
<protein>
    <submittedName>
        <fullName evidence="5">Carbon starvation induced regulator</fullName>
    </submittedName>
</protein>
<reference evidence="6" key="1">
    <citation type="submission" date="2015-09" db="EMBL/GenBank/DDBJ databases">
        <authorList>
            <person name="Rodrigo-Torres L."/>
            <person name="Arahal D.R."/>
        </authorList>
    </citation>
    <scope>NUCLEOTIDE SEQUENCE [LARGE SCALE GENOMIC DNA]</scope>
    <source>
        <strain evidence="6">CECT 5091</strain>
    </source>
</reference>
<keyword evidence="1" id="KW-0805">Transcription regulation</keyword>
<evidence type="ECO:0000313" key="5">
    <source>
        <dbReference type="EMBL" id="CUK19678.1"/>
    </source>
</evidence>
<sequence length="233" mass="26617">MTKTEDRVGRVYDLVRKMAENFEFKPESQINEVALAKSFGTSRTPVREALNRLVAEGFLTFQARRGFFCRPLSPSQILSLYEARIAVETEAVRLAIRKSSDSQLEALLETLRRVLTEYDQCKDPGRLLELDEQFHVDIAKGSKNQELVRILENLNARIRFVRLIDLKHAYLNGGADTASSRIPSHSTIMQYIANREESAAVDTIRKHIERRREETTEAVAKAFAEIYIVDDDA</sequence>
<dbReference type="Pfam" id="PF00392">
    <property type="entry name" value="GntR"/>
    <property type="match status" value="1"/>
</dbReference>
<dbReference type="Proteomes" id="UP000051260">
    <property type="component" value="Unassembled WGS sequence"/>
</dbReference>
<evidence type="ECO:0000256" key="2">
    <source>
        <dbReference type="ARBA" id="ARBA00023125"/>
    </source>
</evidence>
<dbReference type="SUPFAM" id="SSF48008">
    <property type="entry name" value="GntR ligand-binding domain-like"/>
    <property type="match status" value="1"/>
</dbReference>
<dbReference type="EMBL" id="CYUD01000023">
    <property type="protein sequence ID" value="CUK19678.1"/>
    <property type="molecule type" value="Genomic_DNA"/>
</dbReference>
<keyword evidence="2" id="KW-0238">DNA-binding</keyword>
<dbReference type="Gene3D" id="1.10.10.10">
    <property type="entry name" value="Winged helix-like DNA-binding domain superfamily/Winged helix DNA-binding domain"/>
    <property type="match status" value="1"/>
</dbReference>
<name>A0A0P1IKF7_9RHOB</name>
<dbReference type="PROSITE" id="PS50949">
    <property type="entry name" value="HTH_GNTR"/>
    <property type="match status" value="1"/>
</dbReference>
<dbReference type="InterPro" id="IPR011711">
    <property type="entry name" value="GntR_C"/>
</dbReference>
<dbReference type="SUPFAM" id="SSF46785">
    <property type="entry name" value="Winged helix' DNA-binding domain"/>
    <property type="match status" value="1"/>
</dbReference>
<dbReference type="InterPro" id="IPR036388">
    <property type="entry name" value="WH-like_DNA-bd_sf"/>
</dbReference>
<dbReference type="GO" id="GO:0003677">
    <property type="term" value="F:DNA binding"/>
    <property type="evidence" value="ECO:0007669"/>
    <property type="project" value="UniProtKB-KW"/>
</dbReference>
<dbReference type="Pfam" id="PF07729">
    <property type="entry name" value="FCD"/>
    <property type="match status" value="1"/>
</dbReference>
<proteinExistence type="predicted"/>
<gene>
    <name evidence="5" type="primary">csiR_3</name>
    <name evidence="5" type="ORF">RUE5091_04418</name>
</gene>
<accession>A0A0P1IKF7</accession>
<keyword evidence="6" id="KW-1185">Reference proteome</keyword>
<dbReference type="Gene3D" id="1.20.120.530">
    <property type="entry name" value="GntR ligand-binding domain-like"/>
    <property type="match status" value="1"/>
</dbReference>
<dbReference type="InterPro" id="IPR008920">
    <property type="entry name" value="TF_FadR/GntR_C"/>
</dbReference>
<dbReference type="RefSeq" id="WP_058284013.1">
    <property type="nucleotide sequence ID" value="NZ_CYUD01000023.1"/>
</dbReference>
<evidence type="ECO:0000256" key="1">
    <source>
        <dbReference type="ARBA" id="ARBA00023015"/>
    </source>
</evidence>
<dbReference type="PANTHER" id="PTHR43537:SF45">
    <property type="entry name" value="GNTR FAMILY REGULATORY PROTEIN"/>
    <property type="match status" value="1"/>
</dbReference>
<dbReference type="InterPro" id="IPR000524">
    <property type="entry name" value="Tscrpt_reg_HTH_GntR"/>
</dbReference>
<feature type="domain" description="HTH gntR-type" evidence="4">
    <location>
        <begin position="5"/>
        <end position="72"/>
    </location>
</feature>
<keyword evidence="3" id="KW-0804">Transcription</keyword>
<dbReference type="AlphaFoldDB" id="A0A0P1IKF7"/>
<dbReference type="InterPro" id="IPR036390">
    <property type="entry name" value="WH_DNA-bd_sf"/>
</dbReference>
<dbReference type="SMART" id="SM00895">
    <property type="entry name" value="FCD"/>
    <property type="match status" value="1"/>
</dbReference>
<evidence type="ECO:0000259" key="4">
    <source>
        <dbReference type="PROSITE" id="PS50949"/>
    </source>
</evidence>
<organism evidence="5 6">
    <name type="scientific">Ruegeria denitrificans</name>
    <dbReference type="NCBI Taxonomy" id="1715692"/>
    <lineage>
        <taxon>Bacteria</taxon>
        <taxon>Pseudomonadati</taxon>
        <taxon>Pseudomonadota</taxon>
        <taxon>Alphaproteobacteria</taxon>
        <taxon>Rhodobacterales</taxon>
        <taxon>Roseobacteraceae</taxon>
        <taxon>Ruegeria</taxon>
    </lineage>
</organism>
<dbReference type="OrthoDB" id="7620579at2"/>
<evidence type="ECO:0000313" key="6">
    <source>
        <dbReference type="Proteomes" id="UP000051260"/>
    </source>
</evidence>
<dbReference type="STRING" id="1715692.RUE5091_04418"/>
<evidence type="ECO:0000256" key="3">
    <source>
        <dbReference type="ARBA" id="ARBA00023163"/>
    </source>
</evidence>
<dbReference type="PRINTS" id="PR00035">
    <property type="entry name" value="HTHGNTR"/>
</dbReference>
<dbReference type="PANTHER" id="PTHR43537">
    <property type="entry name" value="TRANSCRIPTIONAL REGULATOR, GNTR FAMILY"/>
    <property type="match status" value="1"/>
</dbReference>
<dbReference type="GO" id="GO:0003700">
    <property type="term" value="F:DNA-binding transcription factor activity"/>
    <property type="evidence" value="ECO:0007669"/>
    <property type="project" value="InterPro"/>
</dbReference>
<dbReference type="CDD" id="cd07377">
    <property type="entry name" value="WHTH_GntR"/>
    <property type="match status" value="1"/>
</dbReference>